<dbReference type="SUPFAM" id="SSF101874">
    <property type="entry name" value="YceI-like"/>
    <property type="match status" value="1"/>
</dbReference>
<sequence>MKTTWTIDSSQSDVLIKMRHSIIAYLGGTSNKFDGYVDIEDNEIEDASVEFSLDINNKNDSFQQIDTHLQLNDLFNVNEHPIISFKSTSFQKVNNNINFFKGDLTIKDVTKVVELDAEFIGINTYDGKRKVAFEITGNIKRQDFGLDYNSFNHHGGLALGKDMKLIANLEFCI</sequence>
<name>A0A434A8X1_9FLAO</name>
<evidence type="ECO:0000313" key="2">
    <source>
        <dbReference type="EMBL" id="RUT70823.1"/>
    </source>
</evidence>
<dbReference type="SMART" id="SM00867">
    <property type="entry name" value="YceI"/>
    <property type="match status" value="1"/>
</dbReference>
<protein>
    <submittedName>
        <fullName evidence="2">Polyisoprenoid-binding protein</fullName>
    </submittedName>
</protein>
<dbReference type="OrthoDB" id="9811006at2"/>
<dbReference type="Gene3D" id="2.40.128.110">
    <property type="entry name" value="Lipid/polyisoprenoid-binding, YceI-like"/>
    <property type="match status" value="1"/>
</dbReference>
<dbReference type="PANTHER" id="PTHR34406">
    <property type="entry name" value="PROTEIN YCEI"/>
    <property type="match status" value="1"/>
</dbReference>
<organism evidence="2 3">
    <name type="scientific">Flavobacterium cupreum</name>
    <dbReference type="NCBI Taxonomy" id="2133766"/>
    <lineage>
        <taxon>Bacteria</taxon>
        <taxon>Pseudomonadati</taxon>
        <taxon>Bacteroidota</taxon>
        <taxon>Flavobacteriia</taxon>
        <taxon>Flavobacteriales</taxon>
        <taxon>Flavobacteriaceae</taxon>
        <taxon>Flavobacterium</taxon>
    </lineage>
</organism>
<keyword evidence="3" id="KW-1185">Reference proteome</keyword>
<dbReference type="InterPro" id="IPR007372">
    <property type="entry name" value="Lipid/polyisoprenoid-bd_YceI"/>
</dbReference>
<dbReference type="AlphaFoldDB" id="A0A434A8X1"/>
<dbReference type="PANTHER" id="PTHR34406:SF1">
    <property type="entry name" value="PROTEIN YCEI"/>
    <property type="match status" value="1"/>
</dbReference>
<gene>
    <name evidence="2" type="ORF">D0817_10195</name>
</gene>
<reference evidence="3" key="1">
    <citation type="journal article" date="2019" name="Syst. Appl. Microbiol.">
        <title>Flavobacterium circumlabens sp. nov. and Flavobacterium cupreum sp. nov., two psychrotrophic species isolated from Antarctic environmental samples.</title>
        <authorList>
            <person name="Kralova S."/>
            <person name="Busse H.-J."/>
            <person name="Svec P."/>
            <person name="Maslanova I."/>
            <person name="Stankova E."/>
            <person name="Bartak M."/>
            <person name="Sedlacek I."/>
        </authorList>
    </citation>
    <scope>NUCLEOTIDE SEQUENCE [LARGE SCALE GENOMIC DNA]</scope>
    <source>
        <strain evidence="3">CCM 8825</strain>
    </source>
</reference>
<dbReference type="Pfam" id="PF04264">
    <property type="entry name" value="YceI"/>
    <property type="match status" value="1"/>
</dbReference>
<accession>A0A434A8X1</accession>
<dbReference type="InterPro" id="IPR036761">
    <property type="entry name" value="TTHA0802/YceI-like_sf"/>
</dbReference>
<evidence type="ECO:0000259" key="1">
    <source>
        <dbReference type="SMART" id="SM00867"/>
    </source>
</evidence>
<feature type="domain" description="Lipid/polyisoprenoid-binding YceI-like" evidence="1">
    <location>
        <begin position="4"/>
        <end position="172"/>
    </location>
</feature>
<comment type="caution">
    <text evidence="2">The sequence shown here is derived from an EMBL/GenBank/DDBJ whole genome shotgun (WGS) entry which is preliminary data.</text>
</comment>
<dbReference type="EMBL" id="QWDM01000005">
    <property type="protein sequence ID" value="RUT70823.1"/>
    <property type="molecule type" value="Genomic_DNA"/>
</dbReference>
<dbReference type="Proteomes" id="UP000288102">
    <property type="component" value="Unassembled WGS sequence"/>
</dbReference>
<dbReference type="RefSeq" id="WP_127338263.1">
    <property type="nucleotide sequence ID" value="NZ_QWDM01000005.1"/>
</dbReference>
<evidence type="ECO:0000313" key="3">
    <source>
        <dbReference type="Proteomes" id="UP000288102"/>
    </source>
</evidence>
<proteinExistence type="predicted"/>